<dbReference type="NCBIfam" id="TIGR00471">
    <property type="entry name" value="pheT_arch"/>
    <property type="match status" value="1"/>
</dbReference>
<dbReference type="Pfam" id="PF03484">
    <property type="entry name" value="B5"/>
    <property type="match status" value="1"/>
</dbReference>
<comment type="catalytic activity">
    <reaction evidence="15">
        <text>tRNA(Phe) + L-phenylalanine + ATP = L-phenylalanyl-tRNA(Phe) + AMP + diphosphate + H(+)</text>
        <dbReference type="Rhea" id="RHEA:19413"/>
        <dbReference type="Rhea" id="RHEA-COMP:9668"/>
        <dbReference type="Rhea" id="RHEA-COMP:9699"/>
        <dbReference type="ChEBI" id="CHEBI:15378"/>
        <dbReference type="ChEBI" id="CHEBI:30616"/>
        <dbReference type="ChEBI" id="CHEBI:33019"/>
        <dbReference type="ChEBI" id="CHEBI:58095"/>
        <dbReference type="ChEBI" id="CHEBI:78442"/>
        <dbReference type="ChEBI" id="CHEBI:78531"/>
        <dbReference type="ChEBI" id="CHEBI:456215"/>
        <dbReference type="EC" id="6.1.1.20"/>
    </reaction>
</comment>
<evidence type="ECO:0000259" key="16">
    <source>
        <dbReference type="PROSITE" id="PS51483"/>
    </source>
</evidence>
<evidence type="ECO:0000256" key="2">
    <source>
        <dbReference type="ARBA" id="ARBA00004496"/>
    </source>
</evidence>
<evidence type="ECO:0000256" key="10">
    <source>
        <dbReference type="ARBA" id="ARBA00022840"/>
    </source>
</evidence>
<comment type="caution">
    <text evidence="17">The sequence shown here is derived from an EMBL/GenBank/DDBJ whole genome shotgun (WGS) entry which is preliminary data.</text>
</comment>
<dbReference type="InterPro" id="IPR040659">
    <property type="entry name" value="PhetRS_B1"/>
</dbReference>
<comment type="similarity">
    <text evidence="3">Belongs to the phenylalanyl-tRNA synthetase beta subunit family. Type 2 subfamily.</text>
</comment>
<dbReference type="Pfam" id="PF17759">
    <property type="entry name" value="tRNA_synthFbeta"/>
    <property type="match status" value="2"/>
</dbReference>
<evidence type="ECO:0000256" key="3">
    <source>
        <dbReference type="ARBA" id="ARBA00007438"/>
    </source>
</evidence>
<dbReference type="InterPro" id="IPR041616">
    <property type="entry name" value="PheRS_beta_core"/>
</dbReference>
<keyword evidence="6" id="KW-0963">Cytoplasm</keyword>
<evidence type="ECO:0000256" key="5">
    <source>
        <dbReference type="ARBA" id="ARBA00012814"/>
    </source>
</evidence>
<evidence type="ECO:0000313" key="17">
    <source>
        <dbReference type="EMBL" id="CAE6389643.1"/>
    </source>
</evidence>
<dbReference type="Gene3D" id="3.50.40.10">
    <property type="entry name" value="Phenylalanyl-trna Synthetase, Chain B, domain 3"/>
    <property type="match status" value="1"/>
</dbReference>
<dbReference type="Gene3D" id="3.30.930.10">
    <property type="entry name" value="Bira Bifunctional Protein, Domain 2"/>
    <property type="match status" value="1"/>
</dbReference>
<dbReference type="PANTHER" id="PTHR10947">
    <property type="entry name" value="PHENYLALANYL-TRNA SYNTHETASE BETA CHAIN AND LEUCINE-RICH REPEAT-CONTAINING PROTEIN 47"/>
    <property type="match status" value="1"/>
</dbReference>
<dbReference type="InterPro" id="IPR005147">
    <property type="entry name" value="tRNA_synthase_B5-dom"/>
</dbReference>
<organism evidence="17 18">
    <name type="scientific">Rhizoctonia solani</name>
    <dbReference type="NCBI Taxonomy" id="456999"/>
    <lineage>
        <taxon>Eukaryota</taxon>
        <taxon>Fungi</taxon>
        <taxon>Dikarya</taxon>
        <taxon>Basidiomycota</taxon>
        <taxon>Agaricomycotina</taxon>
        <taxon>Agaricomycetes</taxon>
        <taxon>Cantharellales</taxon>
        <taxon>Ceratobasidiaceae</taxon>
        <taxon>Rhizoctonia</taxon>
    </lineage>
</organism>
<evidence type="ECO:0000313" key="18">
    <source>
        <dbReference type="Proteomes" id="UP000663826"/>
    </source>
</evidence>
<keyword evidence="7" id="KW-0436">Ligase</keyword>
<dbReference type="AlphaFoldDB" id="A0A8H2WNT5"/>
<comment type="subcellular location">
    <subcellularLocation>
        <location evidence="2">Cytoplasm</location>
    </subcellularLocation>
</comment>
<dbReference type="Pfam" id="PF18262">
    <property type="entry name" value="PhetRS_B1"/>
    <property type="match status" value="1"/>
</dbReference>
<dbReference type="InterPro" id="IPR005146">
    <property type="entry name" value="B3/B4_tRNA-bd"/>
</dbReference>
<feature type="domain" description="B5" evidence="16">
    <location>
        <begin position="398"/>
        <end position="476"/>
    </location>
</feature>
<evidence type="ECO:0000256" key="6">
    <source>
        <dbReference type="ARBA" id="ARBA00022490"/>
    </source>
</evidence>
<dbReference type="InterPro" id="IPR045864">
    <property type="entry name" value="aa-tRNA-synth_II/BPL/LPL"/>
</dbReference>
<dbReference type="Pfam" id="PF03483">
    <property type="entry name" value="B3_4"/>
    <property type="match status" value="1"/>
</dbReference>
<dbReference type="Gene3D" id="3.30.56.10">
    <property type="match status" value="2"/>
</dbReference>
<dbReference type="Proteomes" id="UP000663826">
    <property type="component" value="Unassembled WGS sequence"/>
</dbReference>
<name>A0A8H2WNT5_9AGAM</name>
<evidence type="ECO:0000256" key="4">
    <source>
        <dbReference type="ARBA" id="ARBA00011209"/>
    </source>
</evidence>
<sequence length="792" mass="88378">MWILRMSPYGEKTARKWPWTMLRVRFLTNTVRVMGDLDLLLLLDLLLVWLLPRLLDRDADRIRISSSPAMFSRSSSATGGYNPASAGISSSPGRMQIYSESPAPYKADLYERLERVYTTAEFDELCFDFGIELDEDTTEEVEEAIKRGLPAERPQLKIEIPANRYDMLCIEGIARALRIFLGKEKAPEYKLVSPKEGIDNYLTLTVKPETAQIRPYIAGAILRNIKFTPRSYASFIDLQDKLHQNIARKRQLVAIGTHDLDTLKPPFTYEALPPDQIKFVALGKTKETRADELVEIYRGEKHLSRYLHIIENSPVYPIIYDSNRTVLSMPPIINSEHSKITLNTTNVFIDVTATDQTKLAIVTNEMVAMFSEYCEEPFTVEPVRIVLADGSTKITPDLSLRPMSTTAAYINSFTGLTLTPQDLASMLERMGLQATATNEPDADLTLLIPPTRPDVLHPVDLVEDAAIAYGFNKLPRAFPAVSTVAQPLEVSKLADLVRRECAMCGWIEVLPLILCSHDENFSWLNRTDDGKTAVKLANPKTLEYQVVRTSLLPGLLKTIRENRAHPLPIQVFETSDVALKDDTHQRRARNVRRAGAVWCNKSAGFEAVHGLLGRVMSVLEVPRLELVNGKRVQVGKGTEGEGWWIEGYDDPTYFPGRAAKIFYRPRKGTETKEPIPLLEDPTVIDTASSKTAESAPLSAPTTSATSKATEIVSNIKSTISSVLPSKSDPVKAGFKEGSAESTHPPRADGVIEIGSLGVLHPSVLEKFEIPYPCSALEFDLVPFVKEERPVWE</sequence>
<evidence type="ECO:0000256" key="7">
    <source>
        <dbReference type="ARBA" id="ARBA00022598"/>
    </source>
</evidence>
<dbReference type="GO" id="GO:0006432">
    <property type="term" value="P:phenylalanyl-tRNA aminoacylation"/>
    <property type="evidence" value="ECO:0007669"/>
    <property type="project" value="InterPro"/>
</dbReference>
<dbReference type="SUPFAM" id="SSF55681">
    <property type="entry name" value="Class II aaRS and biotin synthetases"/>
    <property type="match status" value="1"/>
</dbReference>
<reference evidence="17" key="1">
    <citation type="submission" date="2021-01" db="EMBL/GenBank/DDBJ databases">
        <authorList>
            <person name="Kaushik A."/>
        </authorList>
    </citation>
    <scope>NUCLEOTIDE SEQUENCE</scope>
    <source>
        <strain evidence="17">AG1-1B</strain>
    </source>
</reference>
<accession>A0A8H2WNT5</accession>
<evidence type="ECO:0000256" key="8">
    <source>
        <dbReference type="ARBA" id="ARBA00022723"/>
    </source>
</evidence>
<dbReference type="PROSITE" id="PS51483">
    <property type="entry name" value="B5"/>
    <property type="match status" value="1"/>
</dbReference>
<evidence type="ECO:0000256" key="14">
    <source>
        <dbReference type="ARBA" id="ARBA00033189"/>
    </source>
</evidence>
<dbReference type="GO" id="GO:0004826">
    <property type="term" value="F:phenylalanine-tRNA ligase activity"/>
    <property type="evidence" value="ECO:0007669"/>
    <property type="project" value="UniProtKB-EC"/>
</dbReference>
<evidence type="ECO:0000256" key="12">
    <source>
        <dbReference type="ARBA" id="ARBA00022917"/>
    </source>
</evidence>
<dbReference type="GO" id="GO:0005524">
    <property type="term" value="F:ATP binding"/>
    <property type="evidence" value="ECO:0007669"/>
    <property type="project" value="UniProtKB-KW"/>
</dbReference>
<dbReference type="FunFam" id="3.50.40.10:FF:000002">
    <property type="entry name" value="phenylalanine--tRNA ligase beta subunit"/>
    <property type="match status" value="1"/>
</dbReference>
<evidence type="ECO:0000256" key="9">
    <source>
        <dbReference type="ARBA" id="ARBA00022741"/>
    </source>
</evidence>
<keyword evidence="11" id="KW-0460">Magnesium</keyword>
<gene>
    <name evidence="17" type="ORF">RDB_LOCUS25119</name>
</gene>
<dbReference type="PANTHER" id="PTHR10947:SF0">
    <property type="entry name" value="PHENYLALANINE--TRNA LIGASE BETA SUBUNIT"/>
    <property type="match status" value="1"/>
</dbReference>
<dbReference type="GO" id="GO:0009328">
    <property type="term" value="C:phenylalanine-tRNA ligase complex"/>
    <property type="evidence" value="ECO:0007669"/>
    <property type="project" value="TreeGrafter"/>
</dbReference>
<dbReference type="SUPFAM" id="SSF56037">
    <property type="entry name" value="PheT/TilS domain"/>
    <property type="match status" value="1"/>
</dbReference>
<dbReference type="InterPro" id="IPR045060">
    <property type="entry name" value="Phe-tRNA-ligase_IIc_bsu"/>
</dbReference>
<keyword evidence="12" id="KW-0648">Protein biosynthesis</keyword>
<dbReference type="EC" id="6.1.1.20" evidence="5"/>
<dbReference type="SMART" id="SM00874">
    <property type="entry name" value="B5"/>
    <property type="match status" value="1"/>
</dbReference>
<dbReference type="SMART" id="SM00873">
    <property type="entry name" value="B3_4"/>
    <property type="match status" value="1"/>
</dbReference>
<dbReference type="EMBL" id="CAJMWQ010000873">
    <property type="protein sequence ID" value="CAE6389643.1"/>
    <property type="molecule type" value="Genomic_DNA"/>
</dbReference>
<evidence type="ECO:0000256" key="11">
    <source>
        <dbReference type="ARBA" id="ARBA00022842"/>
    </source>
</evidence>
<protein>
    <recommendedName>
        <fullName evidence="5">phenylalanine--tRNA ligase</fullName>
        <ecNumber evidence="5">6.1.1.20</ecNumber>
    </recommendedName>
    <alternativeName>
        <fullName evidence="14">Phenylalanyl-tRNA synthetase beta subunit</fullName>
    </alternativeName>
</protein>
<evidence type="ECO:0000256" key="13">
    <source>
        <dbReference type="ARBA" id="ARBA00023146"/>
    </source>
</evidence>
<proteinExistence type="inferred from homology"/>
<keyword evidence="9" id="KW-0547">Nucleotide-binding</keyword>
<evidence type="ECO:0000256" key="1">
    <source>
        <dbReference type="ARBA" id="ARBA00001946"/>
    </source>
</evidence>
<comment type="cofactor">
    <cofactor evidence="1">
        <name>Mg(2+)</name>
        <dbReference type="ChEBI" id="CHEBI:18420"/>
    </cofactor>
</comment>
<dbReference type="InterPro" id="IPR004531">
    <property type="entry name" value="Phe-tRNA-synth_IIc_bsu_arc_euk"/>
</dbReference>
<keyword evidence="10" id="KW-0067">ATP-binding</keyword>
<evidence type="ECO:0000256" key="15">
    <source>
        <dbReference type="ARBA" id="ARBA00049255"/>
    </source>
</evidence>
<dbReference type="GO" id="GO:0000287">
    <property type="term" value="F:magnesium ion binding"/>
    <property type="evidence" value="ECO:0007669"/>
    <property type="project" value="InterPro"/>
</dbReference>
<dbReference type="SUPFAM" id="SSF46955">
    <property type="entry name" value="Putative DNA-binding domain"/>
    <property type="match status" value="2"/>
</dbReference>
<dbReference type="InterPro" id="IPR009061">
    <property type="entry name" value="DNA-bd_dom_put_sf"/>
</dbReference>
<comment type="subunit">
    <text evidence="4">Tetramer of two alpha and two beta subunits.</text>
</comment>
<keyword evidence="13" id="KW-0030">Aminoacyl-tRNA synthetase</keyword>
<keyword evidence="8" id="KW-0479">Metal-binding</keyword>
<dbReference type="InterPro" id="IPR020825">
    <property type="entry name" value="Phe-tRNA_synthase-like_B3/B4"/>
</dbReference>
<dbReference type="GO" id="GO:0003723">
    <property type="term" value="F:RNA binding"/>
    <property type="evidence" value="ECO:0007669"/>
    <property type="project" value="InterPro"/>
</dbReference>